<evidence type="ECO:0000256" key="4">
    <source>
        <dbReference type="ARBA" id="ARBA00023163"/>
    </source>
</evidence>
<sequence length="325" mass="35707">MPLSPAPPIETAMNLQQLRYIHEVARQGLNVSAAAEALFTSQPGISKQIRQLEEELGVDIFTRQGKRLVAITEPGREVLAIAARMLGDLDNLRQVGAEFSQESSGRLCIATTHTQACYVLPTVIRAFIERYPQVALCLQQGNPSQVCDLVVSGQADLVIATESVRDYPKLLSLPCYEWNHCIIAPLGHPILAASPLGLEAVARWPIVTYDSAFTGRNQINRAFKSHGLEPRVVLTALDADVIKTYVRMELGIGIVARMAYDASLDVGLGMVDAGHLFDSSVTHLGLRRNAWLRGYTYDFIERFAPHLTRGLIERALKAGGSEYTI</sequence>
<dbReference type="Proteomes" id="UP000019460">
    <property type="component" value="Unassembled WGS sequence"/>
</dbReference>
<dbReference type="SUPFAM" id="SSF46785">
    <property type="entry name" value="Winged helix' DNA-binding domain"/>
    <property type="match status" value="1"/>
</dbReference>
<dbReference type="eggNOG" id="COG0583">
    <property type="taxonomic scope" value="Bacteria"/>
</dbReference>
<evidence type="ECO:0000256" key="3">
    <source>
        <dbReference type="ARBA" id="ARBA00023125"/>
    </source>
</evidence>
<dbReference type="GO" id="GO:0000976">
    <property type="term" value="F:transcription cis-regulatory region binding"/>
    <property type="evidence" value="ECO:0007669"/>
    <property type="project" value="TreeGrafter"/>
</dbReference>
<dbReference type="Gene3D" id="1.10.10.10">
    <property type="entry name" value="Winged helix-like DNA-binding domain superfamily/Winged helix DNA-binding domain"/>
    <property type="match status" value="1"/>
</dbReference>
<dbReference type="CDD" id="cd08413">
    <property type="entry name" value="PBP2_CysB_like"/>
    <property type="match status" value="1"/>
</dbReference>
<reference evidence="6 7" key="1">
    <citation type="submission" date="2012-11" db="EMBL/GenBank/DDBJ databases">
        <title>Genome assembly of Thiorhodococcus sp. AK35.</title>
        <authorList>
            <person name="Nupur N."/>
            <person name="Khatri I."/>
            <person name="Subramanian S."/>
            <person name="Pinnaka A."/>
        </authorList>
    </citation>
    <scope>NUCLEOTIDE SEQUENCE [LARGE SCALE GENOMIC DNA]</scope>
    <source>
        <strain evidence="6 7">AK35</strain>
    </source>
</reference>
<dbReference type="EMBL" id="AONC01000039">
    <property type="protein sequence ID" value="EXJ14580.1"/>
    <property type="molecule type" value="Genomic_DNA"/>
</dbReference>
<gene>
    <name evidence="6" type="ORF">D779_2372</name>
</gene>
<dbReference type="InterPro" id="IPR000847">
    <property type="entry name" value="LysR_HTH_N"/>
</dbReference>
<dbReference type="InterPro" id="IPR005119">
    <property type="entry name" value="LysR_subst-bd"/>
</dbReference>
<organism evidence="6 7">
    <name type="scientific">Imhoffiella purpurea</name>
    <dbReference type="NCBI Taxonomy" id="1249627"/>
    <lineage>
        <taxon>Bacteria</taxon>
        <taxon>Pseudomonadati</taxon>
        <taxon>Pseudomonadota</taxon>
        <taxon>Gammaproteobacteria</taxon>
        <taxon>Chromatiales</taxon>
        <taxon>Chromatiaceae</taxon>
        <taxon>Imhoffiella</taxon>
    </lineage>
</organism>
<dbReference type="NCBIfam" id="NF009327">
    <property type="entry name" value="PRK12684.1"/>
    <property type="match status" value="1"/>
</dbReference>
<dbReference type="PATRIC" id="fig|1249627.3.peg.2690"/>
<keyword evidence="7" id="KW-1185">Reference proteome</keyword>
<dbReference type="STRING" id="1249627.D779_2372"/>
<proteinExistence type="inferred from homology"/>
<dbReference type="PRINTS" id="PR00039">
    <property type="entry name" value="HTHLYSR"/>
</dbReference>
<dbReference type="PANTHER" id="PTHR30126">
    <property type="entry name" value="HTH-TYPE TRANSCRIPTIONAL REGULATOR"/>
    <property type="match status" value="1"/>
</dbReference>
<keyword evidence="3" id="KW-0238">DNA-binding</keyword>
<comment type="similarity">
    <text evidence="1">Belongs to the LysR transcriptional regulatory family.</text>
</comment>
<dbReference type="AlphaFoldDB" id="W9VVU7"/>
<evidence type="ECO:0000313" key="6">
    <source>
        <dbReference type="EMBL" id="EXJ14580.1"/>
    </source>
</evidence>
<evidence type="ECO:0000313" key="7">
    <source>
        <dbReference type="Proteomes" id="UP000019460"/>
    </source>
</evidence>
<comment type="caution">
    <text evidence="6">The sequence shown here is derived from an EMBL/GenBank/DDBJ whole genome shotgun (WGS) entry which is preliminary data.</text>
</comment>
<keyword evidence="2" id="KW-0805">Transcription regulation</keyword>
<dbReference type="GO" id="GO:0003700">
    <property type="term" value="F:DNA-binding transcription factor activity"/>
    <property type="evidence" value="ECO:0007669"/>
    <property type="project" value="InterPro"/>
</dbReference>
<dbReference type="GO" id="GO:0019344">
    <property type="term" value="P:cysteine biosynthetic process"/>
    <property type="evidence" value="ECO:0007669"/>
    <property type="project" value="TreeGrafter"/>
</dbReference>
<evidence type="ECO:0000256" key="1">
    <source>
        <dbReference type="ARBA" id="ARBA00009437"/>
    </source>
</evidence>
<evidence type="ECO:0000256" key="2">
    <source>
        <dbReference type="ARBA" id="ARBA00023015"/>
    </source>
</evidence>
<name>W9VVU7_9GAMM</name>
<dbReference type="SUPFAM" id="SSF53850">
    <property type="entry name" value="Periplasmic binding protein-like II"/>
    <property type="match status" value="1"/>
</dbReference>
<keyword evidence="4" id="KW-0804">Transcription</keyword>
<evidence type="ECO:0000259" key="5">
    <source>
        <dbReference type="PROSITE" id="PS50931"/>
    </source>
</evidence>
<dbReference type="Pfam" id="PF00126">
    <property type="entry name" value="HTH_1"/>
    <property type="match status" value="1"/>
</dbReference>
<accession>W9VVU7</accession>
<dbReference type="PANTHER" id="PTHR30126:SF6">
    <property type="entry name" value="HTH-TYPE TRANSCRIPTIONAL REGULATOR CYSB-RELATED"/>
    <property type="match status" value="1"/>
</dbReference>
<dbReference type="InterPro" id="IPR036388">
    <property type="entry name" value="WH-like_DNA-bd_sf"/>
</dbReference>
<feature type="domain" description="HTH lysR-type" evidence="5">
    <location>
        <begin position="13"/>
        <end position="71"/>
    </location>
</feature>
<dbReference type="PROSITE" id="PS50931">
    <property type="entry name" value="HTH_LYSR"/>
    <property type="match status" value="1"/>
</dbReference>
<dbReference type="Pfam" id="PF03466">
    <property type="entry name" value="LysR_substrate"/>
    <property type="match status" value="1"/>
</dbReference>
<dbReference type="InterPro" id="IPR037423">
    <property type="entry name" value="CysB_PBP2"/>
</dbReference>
<dbReference type="InterPro" id="IPR036390">
    <property type="entry name" value="WH_DNA-bd_sf"/>
</dbReference>
<dbReference type="Gene3D" id="3.40.190.10">
    <property type="entry name" value="Periplasmic binding protein-like II"/>
    <property type="match status" value="2"/>
</dbReference>
<dbReference type="FunFam" id="1.10.10.10:FF:000001">
    <property type="entry name" value="LysR family transcriptional regulator"/>
    <property type="match status" value="1"/>
</dbReference>
<protein>
    <submittedName>
        <fullName evidence="6">Cys regulon transcriptional activator CysB</fullName>
    </submittedName>
</protein>